<evidence type="ECO:0000256" key="1">
    <source>
        <dbReference type="ARBA" id="ARBA00000142"/>
    </source>
</evidence>
<dbReference type="PANTHER" id="PTHR23417">
    <property type="entry name" value="3-DEOXY-D-MANNO-OCTULOSONIC-ACID TRANSFERASE/TRNA GUANINE-N 7 - -METHYLTRANSFERASE"/>
    <property type="match status" value="1"/>
</dbReference>
<dbReference type="InterPro" id="IPR003358">
    <property type="entry name" value="tRNA_(Gua-N-7)_MeTrfase_Trmb"/>
</dbReference>
<evidence type="ECO:0000256" key="3">
    <source>
        <dbReference type="ARBA" id="ARBA00011977"/>
    </source>
</evidence>
<dbReference type="GO" id="GO:0008176">
    <property type="term" value="F:tRNA (guanine(46)-N7)-methyltransferase activity"/>
    <property type="evidence" value="ECO:0007669"/>
    <property type="project" value="UniProtKB-EC"/>
</dbReference>
<evidence type="ECO:0000313" key="8">
    <source>
        <dbReference type="EMBL" id="PWK49306.1"/>
    </source>
</evidence>
<evidence type="ECO:0000313" key="9">
    <source>
        <dbReference type="Proteomes" id="UP000245790"/>
    </source>
</evidence>
<keyword evidence="5 8" id="KW-0808">Transferase</keyword>
<evidence type="ECO:0000256" key="6">
    <source>
        <dbReference type="ARBA" id="ARBA00022691"/>
    </source>
</evidence>
<proteinExistence type="predicted"/>
<dbReference type="AlphaFoldDB" id="A0A316FNN6"/>
<gene>
    <name evidence="8" type="ORF">C8D97_108216</name>
</gene>
<evidence type="ECO:0000256" key="2">
    <source>
        <dbReference type="ARBA" id="ARBA00003015"/>
    </source>
</evidence>
<dbReference type="GO" id="GO:0043527">
    <property type="term" value="C:tRNA methyltransferase complex"/>
    <property type="evidence" value="ECO:0007669"/>
    <property type="project" value="TreeGrafter"/>
</dbReference>
<comment type="catalytic activity">
    <reaction evidence="1">
        <text>guanosine(46) in tRNA + S-adenosyl-L-methionine = N(7)-methylguanosine(46) in tRNA + S-adenosyl-L-homocysteine</text>
        <dbReference type="Rhea" id="RHEA:42708"/>
        <dbReference type="Rhea" id="RHEA-COMP:10188"/>
        <dbReference type="Rhea" id="RHEA-COMP:10189"/>
        <dbReference type="ChEBI" id="CHEBI:57856"/>
        <dbReference type="ChEBI" id="CHEBI:59789"/>
        <dbReference type="ChEBI" id="CHEBI:74269"/>
        <dbReference type="ChEBI" id="CHEBI:74480"/>
        <dbReference type="EC" id="2.1.1.33"/>
    </reaction>
</comment>
<dbReference type="EC" id="2.1.1.33" evidence="3"/>
<reference evidence="8 9" key="1">
    <citation type="submission" date="2018-05" db="EMBL/GenBank/DDBJ databases">
        <title>Genomic Encyclopedia of Type Strains, Phase IV (KMG-IV): sequencing the most valuable type-strain genomes for metagenomic binning, comparative biology and taxonomic classification.</title>
        <authorList>
            <person name="Goeker M."/>
        </authorList>
    </citation>
    <scope>NUCLEOTIDE SEQUENCE [LARGE SCALE GENOMIC DNA]</scope>
    <source>
        <strain evidence="8 9">DSM 25350</strain>
    </source>
</reference>
<dbReference type="RefSeq" id="WP_109764096.1">
    <property type="nucleotide sequence ID" value="NZ_QGGU01000008.1"/>
</dbReference>
<dbReference type="CDD" id="cd02440">
    <property type="entry name" value="AdoMet_MTases"/>
    <property type="match status" value="1"/>
</dbReference>
<dbReference type="OrthoDB" id="9809889at2"/>
<protein>
    <recommendedName>
        <fullName evidence="3">tRNA (guanine(46)-N(7))-methyltransferase</fullName>
        <ecNumber evidence="3">2.1.1.33</ecNumber>
    </recommendedName>
</protein>
<keyword evidence="9" id="KW-1185">Reference proteome</keyword>
<dbReference type="Pfam" id="PF02390">
    <property type="entry name" value="Methyltransf_4"/>
    <property type="match status" value="1"/>
</dbReference>
<organism evidence="8 9">
    <name type="scientific">Pleionea mediterranea</name>
    <dbReference type="NCBI Taxonomy" id="523701"/>
    <lineage>
        <taxon>Bacteria</taxon>
        <taxon>Pseudomonadati</taxon>
        <taxon>Pseudomonadota</taxon>
        <taxon>Gammaproteobacteria</taxon>
        <taxon>Oceanospirillales</taxon>
        <taxon>Pleioneaceae</taxon>
        <taxon>Pleionea</taxon>
    </lineage>
</organism>
<dbReference type="SUPFAM" id="SSF53335">
    <property type="entry name" value="S-adenosyl-L-methionine-dependent methyltransferases"/>
    <property type="match status" value="1"/>
</dbReference>
<dbReference type="PANTHER" id="PTHR23417:SF14">
    <property type="entry name" value="PENTACOTRIPEPTIDE-REPEAT REGION OF PRORP DOMAIN-CONTAINING PROTEIN"/>
    <property type="match status" value="1"/>
</dbReference>
<dbReference type="InterPro" id="IPR029063">
    <property type="entry name" value="SAM-dependent_MTases_sf"/>
</dbReference>
<evidence type="ECO:0000256" key="7">
    <source>
        <dbReference type="ARBA" id="ARBA00022694"/>
    </source>
</evidence>
<keyword evidence="4 8" id="KW-0489">Methyltransferase</keyword>
<name>A0A316FNN6_9GAMM</name>
<accession>A0A316FNN6</accession>
<dbReference type="EMBL" id="QGGU01000008">
    <property type="protein sequence ID" value="PWK49306.1"/>
    <property type="molecule type" value="Genomic_DNA"/>
</dbReference>
<evidence type="ECO:0000256" key="4">
    <source>
        <dbReference type="ARBA" id="ARBA00022603"/>
    </source>
</evidence>
<keyword evidence="7" id="KW-0819">tRNA processing</keyword>
<comment type="caution">
    <text evidence="8">The sequence shown here is derived from an EMBL/GenBank/DDBJ whole genome shotgun (WGS) entry which is preliminary data.</text>
</comment>
<dbReference type="Proteomes" id="UP000245790">
    <property type="component" value="Unassembled WGS sequence"/>
</dbReference>
<comment type="function">
    <text evidence="2">Catalyzes the formation of N(7)-methylguanine at position 46 (m7G46) in tRNA.</text>
</comment>
<sequence>MTSNSKTVQSNQQGIHENLETLVKRHLLSNYRKPIQRHNQQAFEHFLSQTETIKQPKILDSCCGTGQSTIELAKRYPDHWVIGIDQSEHRLSRVVEQPKNLLLLQTNCEDFWRLCVEASIRFEHHYILYPNPWPKKIHLKRRWHGHPVFPYLAKLSEDLTLRSNWSIYLEEFAESWFWLTGKRYSVESYEPENFMTLFEKKYALSGQALYQLIINM</sequence>
<evidence type="ECO:0000256" key="5">
    <source>
        <dbReference type="ARBA" id="ARBA00022679"/>
    </source>
</evidence>
<dbReference type="Gene3D" id="3.40.50.150">
    <property type="entry name" value="Vaccinia Virus protein VP39"/>
    <property type="match status" value="1"/>
</dbReference>
<dbReference type="PROSITE" id="PS51625">
    <property type="entry name" value="SAM_MT_TRMB"/>
    <property type="match status" value="1"/>
</dbReference>
<keyword evidence="6" id="KW-0949">S-adenosyl-L-methionine</keyword>